<evidence type="ECO:0000256" key="2">
    <source>
        <dbReference type="PIRNR" id="PIRNR006443"/>
    </source>
</evidence>
<dbReference type="InterPro" id="IPR013484">
    <property type="entry name" value="MoaB_proteobac"/>
</dbReference>
<protein>
    <recommendedName>
        <fullName evidence="1 2">Molybdenum cofactor biosynthesis protein B</fullName>
    </recommendedName>
</protein>
<dbReference type="AlphaFoldDB" id="A0A1E8CHZ0"/>
<accession>A0A1E8CHZ0</accession>
<keyword evidence="5" id="KW-1185">Reference proteome</keyword>
<evidence type="ECO:0000256" key="1">
    <source>
        <dbReference type="ARBA" id="ARBA00015262"/>
    </source>
</evidence>
<dbReference type="STRING" id="1524254.PHACT_01725"/>
<comment type="pathway">
    <text evidence="2">Cofactor biosynthesis; molybdopterin biosynthesis.</text>
</comment>
<comment type="similarity">
    <text evidence="2">Belongs to the MoaB/Mog family.</text>
</comment>
<comment type="function">
    <text evidence="2">May be involved in the biosynthesis of molybdopterin.</text>
</comment>
<evidence type="ECO:0000313" key="4">
    <source>
        <dbReference type="EMBL" id="OFE12014.1"/>
    </source>
</evidence>
<dbReference type="NCBIfam" id="TIGR02667">
    <property type="entry name" value="moaB_proteo"/>
    <property type="match status" value="1"/>
</dbReference>
<dbReference type="InterPro" id="IPR012245">
    <property type="entry name" value="MoaB"/>
</dbReference>
<dbReference type="RefSeq" id="WP_070115638.1">
    <property type="nucleotide sequence ID" value="NZ_CAXATG010000002.1"/>
</dbReference>
<reference evidence="5" key="1">
    <citation type="submission" date="2016-07" db="EMBL/GenBank/DDBJ databases">
        <authorList>
            <person name="Florea S."/>
            <person name="Webb J.S."/>
            <person name="Jaromczyk J."/>
            <person name="Schardl C.L."/>
        </authorList>
    </citation>
    <scope>NUCLEOTIDE SEQUENCE [LARGE SCALE GENOMIC DNA]</scope>
    <source>
        <strain evidence="5">KCTC 42131</strain>
    </source>
</reference>
<dbReference type="Proteomes" id="UP000175669">
    <property type="component" value="Unassembled WGS sequence"/>
</dbReference>
<comment type="caution">
    <text evidence="4">The sequence shown here is derived from an EMBL/GenBank/DDBJ whole genome shotgun (WGS) entry which is preliminary data.</text>
</comment>
<dbReference type="EMBL" id="MASR01000001">
    <property type="protein sequence ID" value="OFE12014.1"/>
    <property type="molecule type" value="Genomic_DNA"/>
</dbReference>
<dbReference type="InterPro" id="IPR001453">
    <property type="entry name" value="MoaB/Mog_dom"/>
</dbReference>
<dbReference type="PANTHER" id="PTHR43232:SF2">
    <property type="entry name" value="MOLYBDENUM COFACTOR BIOSYNTHESIS PROTEIN B"/>
    <property type="match status" value="1"/>
</dbReference>
<evidence type="ECO:0000313" key="5">
    <source>
        <dbReference type="Proteomes" id="UP000175669"/>
    </source>
</evidence>
<dbReference type="Pfam" id="PF00994">
    <property type="entry name" value="MoCF_biosynth"/>
    <property type="match status" value="1"/>
</dbReference>
<dbReference type="SUPFAM" id="SSF53218">
    <property type="entry name" value="Molybdenum cofactor biosynthesis proteins"/>
    <property type="match status" value="1"/>
</dbReference>
<dbReference type="Gene3D" id="3.40.980.10">
    <property type="entry name" value="MoaB/Mog-like domain"/>
    <property type="match status" value="1"/>
</dbReference>
<proteinExistence type="inferred from homology"/>
<keyword evidence="2" id="KW-0501">Molybdenum cofactor biosynthesis</keyword>
<dbReference type="OrthoDB" id="9784492at2"/>
<dbReference type="GO" id="GO:0006777">
    <property type="term" value="P:Mo-molybdopterin cofactor biosynthetic process"/>
    <property type="evidence" value="ECO:0007669"/>
    <property type="project" value="UniProtKB-UniRule"/>
</dbReference>
<feature type="domain" description="MoaB/Mog" evidence="3">
    <location>
        <begin position="11"/>
        <end position="155"/>
    </location>
</feature>
<evidence type="ECO:0000259" key="3">
    <source>
        <dbReference type="SMART" id="SM00852"/>
    </source>
</evidence>
<gene>
    <name evidence="4" type="ORF">PHACT_01725</name>
</gene>
<dbReference type="CDD" id="cd00886">
    <property type="entry name" value="MogA_MoaB"/>
    <property type="match status" value="1"/>
</dbReference>
<dbReference type="GO" id="GO:0005829">
    <property type="term" value="C:cytosol"/>
    <property type="evidence" value="ECO:0007669"/>
    <property type="project" value="TreeGrafter"/>
</dbReference>
<sequence length="173" mass="18688">MSSNSIAVNAAVVTVSDTRTEDTDSSGRYLAEQLENAGHRLLHKIIIKDDTYKLRALIASLIADDQVQAILVTGGTGFTARDNTVKAVTPLLDMHIDGFGEIFRYLSHAEIGSSTVQSRAFAGMSNGAIVFCMPGSTGACRTAWEGLIEQQLDSRHKPCHFVDKLKNVHQPGS</sequence>
<dbReference type="UniPathway" id="UPA00344"/>
<dbReference type="PANTHER" id="PTHR43232">
    <property type="entry name" value="MOLYBDENUM COFACTOR BIOSYNTHESIS PROTEIN B"/>
    <property type="match status" value="1"/>
</dbReference>
<dbReference type="PIRSF" id="PIRSF006443">
    <property type="entry name" value="MoaB"/>
    <property type="match status" value="1"/>
</dbReference>
<dbReference type="InterPro" id="IPR036425">
    <property type="entry name" value="MoaB/Mog-like_dom_sf"/>
</dbReference>
<dbReference type="SMART" id="SM00852">
    <property type="entry name" value="MoCF_biosynth"/>
    <property type="match status" value="1"/>
</dbReference>
<organism evidence="4 5">
    <name type="scientific">Pseudohongiella acticola</name>
    <dbReference type="NCBI Taxonomy" id="1524254"/>
    <lineage>
        <taxon>Bacteria</taxon>
        <taxon>Pseudomonadati</taxon>
        <taxon>Pseudomonadota</taxon>
        <taxon>Gammaproteobacteria</taxon>
        <taxon>Pseudomonadales</taxon>
        <taxon>Pseudohongiellaceae</taxon>
        <taxon>Pseudohongiella</taxon>
    </lineage>
</organism>
<name>A0A1E8CHZ0_9GAMM</name>
<dbReference type="NCBIfam" id="TIGR00177">
    <property type="entry name" value="molyb_syn"/>
    <property type="match status" value="1"/>
</dbReference>